<keyword evidence="3 6" id="KW-0863">Zinc-finger</keyword>
<dbReference type="InterPro" id="IPR013083">
    <property type="entry name" value="Znf_RING/FYVE/PHD"/>
</dbReference>
<feature type="region of interest" description="Disordered" evidence="7">
    <location>
        <begin position="282"/>
        <end position="485"/>
    </location>
</feature>
<dbReference type="InterPro" id="IPR032443">
    <property type="entry name" value="RAWUL"/>
</dbReference>
<feature type="compositionally biased region" description="Low complexity" evidence="7">
    <location>
        <begin position="308"/>
        <end position="320"/>
    </location>
</feature>
<keyword evidence="5" id="KW-0539">Nucleus</keyword>
<evidence type="ECO:0000256" key="5">
    <source>
        <dbReference type="ARBA" id="ARBA00023242"/>
    </source>
</evidence>
<dbReference type="EMBL" id="CDMY01000592">
    <property type="protein sequence ID" value="CEM25057.1"/>
    <property type="molecule type" value="Genomic_DNA"/>
</dbReference>
<keyword evidence="2" id="KW-0479">Metal-binding</keyword>
<dbReference type="InParanoid" id="A0A0G4G8N5"/>
<reference evidence="9 10" key="1">
    <citation type="submission" date="2014-11" db="EMBL/GenBank/DDBJ databases">
        <authorList>
            <person name="Zhu J."/>
            <person name="Qi W."/>
            <person name="Song R."/>
        </authorList>
    </citation>
    <scope>NUCLEOTIDE SEQUENCE [LARGE SCALE GENOMIC DNA]</scope>
</reference>
<dbReference type="GO" id="GO:0005634">
    <property type="term" value="C:nucleus"/>
    <property type="evidence" value="ECO:0007669"/>
    <property type="project" value="UniProtKB-SubCell"/>
</dbReference>
<dbReference type="STRING" id="1169540.A0A0G4G8N5"/>
<evidence type="ECO:0000256" key="7">
    <source>
        <dbReference type="SAM" id="MobiDB-lite"/>
    </source>
</evidence>
<feature type="compositionally biased region" description="Acidic residues" evidence="7">
    <location>
        <begin position="372"/>
        <end position="404"/>
    </location>
</feature>
<feature type="region of interest" description="Disordered" evidence="7">
    <location>
        <begin position="1"/>
        <end position="27"/>
    </location>
</feature>
<evidence type="ECO:0000256" key="3">
    <source>
        <dbReference type="ARBA" id="ARBA00022771"/>
    </source>
</evidence>
<feature type="domain" description="RING-type" evidence="8">
    <location>
        <begin position="51"/>
        <end position="92"/>
    </location>
</feature>
<protein>
    <recommendedName>
        <fullName evidence="8">RING-type domain-containing protein</fullName>
    </recommendedName>
</protein>
<sequence>MSRKRKENDESQQSAEEEPNFDQQEDVKTYQTNDELDVEFRVRVLADLLTCRMCGGFFKDAMTVKECLHTFCKSCIYGYLSKQDLRKKCYCPYPDCGEDLGAQPFDAVESDRTLQNLVDKLFPEFAEREKKEREGLYRFCGLDHLLEDSPGVPEQNGLSAPAPKEKIGGGEATEELHKMLVKGRYREVLQSDLTFMLLPKDDSLGPLSRPYLRTNSQMTVGHLMKYLVKKMNLHDTSEVQIMCEKQVCARSHTLEFLNKTRRMDRDKYMVLHYRRMAKDKSLWVAPPPKPPPVVRKKWARKNPPQDKAAAAAAAAAAASAGGAGEGREGEGENAIPSPSPSPSPDASQSQSQSAREERESPSLDNQNAVQAEGEEEGEGEEAFNGEAADGQEEMADEAKEEDEVVGAHVDIDMGEGERAEASQEAADEPMQTSQQEEEELGRGGGDQVAEGSVQPDQQQGGGGERSSQQPVDEDCVMDDGGSTGS</sequence>
<dbReference type="PROSITE" id="PS50089">
    <property type="entry name" value="ZF_RING_2"/>
    <property type="match status" value="1"/>
</dbReference>
<feature type="compositionally biased region" description="Low complexity" evidence="7">
    <location>
        <begin position="344"/>
        <end position="353"/>
    </location>
</feature>
<feature type="compositionally biased region" description="Basic and acidic residues" evidence="7">
    <location>
        <begin position="409"/>
        <end position="421"/>
    </location>
</feature>
<keyword evidence="4" id="KW-0862">Zinc</keyword>
<proteinExistence type="predicted"/>
<evidence type="ECO:0000256" key="6">
    <source>
        <dbReference type="PROSITE-ProRule" id="PRU00175"/>
    </source>
</evidence>
<dbReference type="GO" id="GO:0008270">
    <property type="term" value="F:zinc ion binding"/>
    <property type="evidence" value="ECO:0007669"/>
    <property type="project" value="UniProtKB-KW"/>
</dbReference>
<dbReference type="Pfam" id="PF13923">
    <property type="entry name" value="zf-C3HC4_2"/>
    <property type="match status" value="1"/>
</dbReference>
<dbReference type="OrthoDB" id="1305878at2759"/>
<keyword evidence="10" id="KW-1185">Reference proteome</keyword>
<organism evidence="9 10">
    <name type="scientific">Vitrella brassicaformis (strain CCMP3155)</name>
    <dbReference type="NCBI Taxonomy" id="1169540"/>
    <lineage>
        <taxon>Eukaryota</taxon>
        <taxon>Sar</taxon>
        <taxon>Alveolata</taxon>
        <taxon>Colpodellida</taxon>
        <taxon>Vitrellaceae</taxon>
        <taxon>Vitrella</taxon>
    </lineage>
</organism>
<name>A0A0G4G8N5_VITBC</name>
<evidence type="ECO:0000256" key="1">
    <source>
        <dbReference type="ARBA" id="ARBA00004123"/>
    </source>
</evidence>
<dbReference type="SUPFAM" id="SSF57850">
    <property type="entry name" value="RING/U-box"/>
    <property type="match status" value="1"/>
</dbReference>
<dbReference type="Gene3D" id="3.10.20.90">
    <property type="entry name" value="Phosphatidylinositol 3-kinase Catalytic Subunit, Chain A, domain 1"/>
    <property type="match status" value="1"/>
</dbReference>
<gene>
    <name evidence="9" type="ORF">Vbra_3252</name>
</gene>
<comment type="subcellular location">
    <subcellularLocation>
        <location evidence="1">Nucleus</location>
    </subcellularLocation>
</comment>
<dbReference type="PROSITE" id="PS00518">
    <property type="entry name" value="ZF_RING_1"/>
    <property type="match status" value="1"/>
</dbReference>
<dbReference type="CDD" id="cd16102">
    <property type="entry name" value="RAWUL_PCGF_like"/>
    <property type="match status" value="1"/>
</dbReference>
<dbReference type="Gene3D" id="3.30.40.10">
    <property type="entry name" value="Zinc/RING finger domain, C3HC4 (zinc finger)"/>
    <property type="match status" value="1"/>
</dbReference>
<evidence type="ECO:0000256" key="2">
    <source>
        <dbReference type="ARBA" id="ARBA00022723"/>
    </source>
</evidence>
<feature type="compositionally biased region" description="Acidic residues" evidence="7">
    <location>
        <begin position="15"/>
        <end position="24"/>
    </location>
</feature>
<evidence type="ECO:0000313" key="9">
    <source>
        <dbReference type="EMBL" id="CEM25057.1"/>
    </source>
</evidence>
<dbReference type="Pfam" id="PF16207">
    <property type="entry name" value="RAWUL"/>
    <property type="match status" value="1"/>
</dbReference>
<dbReference type="InterPro" id="IPR017907">
    <property type="entry name" value="Znf_RING_CS"/>
</dbReference>
<dbReference type="PANTHER" id="PTHR45893">
    <property type="entry name" value="POLYCOMB GROUP RING FINGER PROTEIN"/>
    <property type="match status" value="1"/>
</dbReference>
<evidence type="ECO:0000313" key="10">
    <source>
        <dbReference type="Proteomes" id="UP000041254"/>
    </source>
</evidence>
<accession>A0A0G4G8N5</accession>
<evidence type="ECO:0000259" key="8">
    <source>
        <dbReference type="PROSITE" id="PS50089"/>
    </source>
</evidence>
<dbReference type="InterPro" id="IPR051507">
    <property type="entry name" value="PcG_RING_finger"/>
</dbReference>
<dbReference type="InterPro" id="IPR001841">
    <property type="entry name" value="Znf_RING"/>
</dbReference>
<dbReference type="Proteomes" id="UP000041254">
    <property type="component" value="Unassembled WGS sequence"/>
</dbReference>
<dbReference type="AlphaFoldDB" id="A0A0G4G8N5"/>
<dbReference type="VEuPathDB" id="CryptoDB:Vbra_3252"/>
<evidence type="ECO:0000256" key="4">
    <source>
        <dbReference type="ARBA" id="ARBA00022833"/>
    </source>
</evidence>